<dbReference type="Proteomes" id="UP000026961">
    <property type="component" value="Chromosome 3"/>
</dbReference>
<dbReference type="HOGENOM" id="CLU_2945469_0_0_1"/>
<protein>
    <submittedName>
        <fullName evidence="1">Uncharacterized protein</fullName>
    </submittedName>
</protein>
<evidence type="ECO:0000313" key="2">
    <source>
        <dbReference type="Proteomes" id="UP000026961"/>
    </source>
</evidence>
<keyword evidence="2" id="KW-1185">Reference proteome</keyword>
<reference evidence="1" key="1">
    <citation type="submission" date="2015-04" db="UniProtKB">
        <authorList>
            <consortium name="EnsemblPlants"/>
        </authorList>
    </citation>
    <scope>IDENTIFICATION</scope>
</reference>
<name>A0A0D9Z6W5_9ORYZ</name>
<dbReference type="Gramene" id="OGLUM03G16660.1">
    <property type="protein sequence ID" value="OGLUM03G16660.1"/>
    <property type="gene ID" value="OGLUM03G16660"/>
</dbReference>
<reference evidence="1" key="2">
    <citation type="submission" date="2018-05" db="EMBL/GenBank/DDBJ databases">
        <title>OgluRS3 (Oryza glumaepatula Reference Sequence Version 3).</title>
        <authorList>
            <person name="Zhang J."/>
            <person name="Kudrna D."/>
            <person name="Lee S."/>
            <person name="Talag J."/>
            <person name="Welchert J."/>
            <person name="Wing R.A."/>
        </authorList>
    </citation>
    <scope>NUCLEOTIDE SEQUENCE [LARGE SCALE GENOMIC DNA]</scope>
</reference>
<organism evidence="1">
    <name type="scientific">Oryza glumipatula</name>
    <dbReference type="NCBI Taxonomy" id="40148"/>
    <lineage>
        <taxon>Eukaryota</taxon>
        <taxon>Viridiplantae</taxon>
        <taxon>Streptophyta</taxon>
        <taxon>Embryophyta</taxon>
        <taxon>Tracheophyta</taxon>
        <taxon>Spermatophyta</taxon>
        <taxon>Magnoliopsida</taxon>
        <taxon>Liliopsida</taxon>
        <taxon>Poales</taxon>
        <taxon>Poaceae</taxon>
        <taxon>BOP clade</taxon>
        <taxon>Oryzoideae</taxon>
        <taxon>Oryzeae</taxon>
        <taxon>Oryzinae</taxon>
        <taxon>Oryza</taxon>
    </lineage>
</organism>
<dbReference type="EnsemblPlants" id="OGLUM03G16660.1">
    <property type="protein sequence ID" value="OGLUM03G16660.1"/>
    <property type="gene ID" value="OGLUM03G16660"/>
</dbReference>
<sequence length="60" mass="6510">MPVLDSPVASPVAAVYDGAMHDGSPHRMPPPAWRVQHASQRHRPERIGRFHAGGAPVHDV</sequence>
<dbReference type="AlphaFoldDB" id="A0A0D9Z6W5"/>
<proteinExistence type="predicted"/>
<accession>A0A0D9Z6W5</accession>
<evidence type="ECO:0000313" key="1">
    <source>
        <dbReference type="EnsemblPlants" id="OGLUM03G16660.1"/>
    </source>
</evidence>